<evidence type="ECO:0008006" key="13">
    <source>
        <dbReference type="Google" id="ProtNLM"/>
    </source>
</evidence>
<keyword evidence="12" id="KW-1185">Reference proteome</keyword>
<dbReference type="CDD" id="cd06373">
    <property type="entry name" value="PBP1_NPR-like"/>
    <property type="match status" value="1"/>
</dbReference>
<keyword evidence="6" id="KW-0675">Receptor</keyword>
<dbReference type="FunFam" id="3.40.50.2300:FF:000371">
    <property type="entry name" value="Guanylate cyclase"/>
    <property type="match status" value="1"/>
</dbReference>
<dbReference type="PANTHER" id="PTHR44755">
    <property type="entry name" value="NATRIURETIC PEPTIDE RECEPTOR 3-RELATED"/>
    <property type="match status" value="1"/>
</dbReference>
<keyword evidence="4 8" id="KW-1133">Transmembrane helix</keyword>
<feature type="domain" description="Receptor ligand binding region" evidence="9">
    <location>
        <begin position="105"/>
        <end position="459"/>
    </location>
</feature>
<dbReference type="InterPro" id="IPR001828">
    <property type="entry name" value="ANF_lig-bd_rcpt"/>
</dbReference>
<keyword evidence="3" id="KW-0732">Signal</keyword>
<dbReference type="InterPro" id="IPR046815">
    <property type="entry name" value="P2RX7_C"/>
</dbReference>
<feature type="domain" description="P2X purinoreceptor 7 intracellular" evidence="10">
    <location>
        <begin position="596"/>
        <end position="729"/>
    </location>
</feature>
<evidence type="ECO:0000256" key="1">
    <source>
        <dbReference type="ARBA" id="ARBA00004479"/>
    </source>
</evidence>
<evidence type="ECO:0000256" key="5">
    <source>
        <dbReference type="ARBA" id="ARBA00023136"/>
    </source>
</evidence>
<keyword evidence="7" id="KW-0325">Glycoprotein</keyword>
<protein>
    <recommendedName>
        <fullName evidence="13">Atrial natriuretic peptide receptor 1</fullName>
    </recommendedName>
</protein>
<dbReference type="AlphaFoldDB" id="A0A8W8P1R6"/>
<dbReference type="PANTHER" id="PTHR44755:SF11">
    <property type="entry name" value="ATRIAL NATRIURETIC PEPTIDE RECEPTOR 3 ISOFORM X1"/>
    <property type="match status" value="1"/>
</dbReference>
<dbReference type="GO" id="GO:0017046">
    <property type="term" value="F:peptide hormone binding"/>
    <property type="evidence" value="ECO:0007669"/>
    <property type="project" value="TreeGrafter"/>
</dbReference>
<evidence type="ECO:0000313" key="11">
    <source>
        <dbReference type="EnsemblMetazoa" id="G9096.6:cds"/>
    </source>
</evidence>
<evidence type="ECO:0000259" key="9">
    <source>
        <dbReference type="Pfam" id="PF01094"/>
    </source>
</evidence>
<comment type="subcellular location">
    <subcellularLocation>
        <location evidence="1">Membrane</location>
        <topology evidence="1">Single-pass type I membrane protein</topology>
    </subcellularLocation>
</comment>
<sequence length="747" mass="85009">MALEVAIKVLRLDSPTALPEVTEAHKAPFRKTLFYCRPERNDRRRWGNRRGTTLLADHNRMILAREVLVLAGIYSLHLATGANNTVKLAVLLPAEGPFPFVKHKVLPAIDIAVKVVENRRYLPDHNIVINFRDDECSETWGPLRAIDLYVEKNVDVYLGPCCDFAVAPVARFSPHWNIPVLSAGAFVQAFDDKFEFKQLTRMLTTYGKVAEVVDEVTQAYNWTTIGLLFHDNLVNRAGSKSTEFFTMEPIFYRFKSADFEPWYKMFDQNYNYTFNPRSLLEEASLKTRIVVLCASADSVREIMIKAHELNFDNGEYVFLNIDLFSSKEDSEKPWYRENDTTERNQKAKKAYEALMTVTLRKPTSPEYRNFSEEVKKRAGNDSFAYGEDEVNSFVGAFHDAVILYALALNETLANNRSITNGTEITHRMWNRTFEGITGTVSIDSNGDRNADYSLLDMDPHTGKFEVVANYFGKDKKYVPVSNTEIHWAGNRKSAPPDTPKCGFDGAKCPPEKPFPEYGIVIIVLGSLLVIVVIAAFFIYRHIKLEAELAEMNWRVRWDDIMFGTMENDRKMRRQGSNLSLTRTTNGEACAEGRVLIERSDKHELDWCQCGQCEATDAPAKRVCCRQLELYGIFQEGGTCITSNKEFREVVLNRDVLVAVFIHVMLIKRQRGVAPVNLNGCKLRLMATRQFLCWMHKGQRLKKEIRMAVPSCVSRAIRMEFPDDTNENSGGSLTDTSMTGVIPLENVA</sequence>
<accession>A0A8W8P1R6</accession>
<evidence type="ECO:0000313" key="12">
    <source>
        <dbReference type="Proteomes" id="UP000005408"/>
    </source>
</evidence>
<evidence type="ECO:0000256" key="7">
    <source>
        <dbReference type="ARBA" id="ARBA00023180"/>
    </source>
</evidence>
<dbReference type="GO" id="GO:0016020">
    <property type="term" value="C:membrane"/>
    <property type="evidence" value="ECO:0007669"/>
    <property type="project" value="UniProtKB-SubCell"/>
</dbReference>
<dbReference type="InterPro" id="IPR028082">
    <property type="entry name" value="Peripla_BP_I"/>
</dbReference>
<evidence type="ECO:0000256" key="4">
    <source>
        <dbReference type="ARBA" id="ARBA00022989"/>
    </source>
</evidence>
<dbReference type="InterPro" id="IPR001170">
    <property type="entry name" value="ANPR/GUC"/>
</dbReference>
<proteinExistence type="predicted"/>
<evidence type="ECO:0000256" key="8">
    <source>
        <dbReference type="SAM" id="Phobius"/>
    </source>
</evidence>
<reference evidence="11" key="1">
    <citation type="submission" date="2022-08" db="UniProtKB">
        <authorList>
            <consortium name="EnsemblMetazoa"/>
        </authorList>
    </citation>
    <scope>IDENTIFICATION</scope>
    <source>
        <strain evidence="11">05x7-T-G4-1.051#20</strain>
    </source>
</reference>
<dbReference type="Proteomes" id="UP000005408">
    <property type="component" value="Unassembled WGS sequence"/>
</dbReference>
<evidence type="ECO:0000259" key="10">
    <source>
        <dbReference type="Pfam" id="PF20478"/>
    </source>
</evidence>
<dbReference type="GO" id="GO:0007165">
    <property type="term" value="P:signal transduction"/>
    <property type="evidence" value="ECO:0007669"/>
    <property type="project" value="TreeGrafter"/>
</dbReference>
<keyword evidence="5 8" id="KW-0472">Membrane</keyword>
<dbReference type="PRINTS" id="PR00255">
    <property type="entry name" value="NATPEPTIDER"/>
</dbReference>
<feature type="transmembrane region" description="Helical" evidence="8">
    <location>
        <begin position="517"/>
        <end position="539"/>
    </location>
</feature>
<keyword evidence="2 8" id="KW-0812">Transmembrane</keyword>
<dbReference type="GO" id="GO:0038023">
    <property type="term" value="F:signaling receptor activity"/>
    <property type="evidence" value="ECO:0007669"/>
    <property type="project" value="TreeGrafter"/>
</dbReference>
<dbReference type="Pfam" id="PF20478">
    <property type="entry name" value="P2RX7_C"/>
    <property type="match status" value="1"/>
</dbReference>
<organism evidence="11 12">
    <name type="scientific">Magallana gigas</name>
    <name type="common">Pacific oyster</name>
    <name type="synonym">Crassostrea gigas</name>
    <dbReference type="NCBI Taxonomy" id="29159"/>
    <lineage>
        <taxon>Eukaryota</taxon>
        <taxon>Metazoa</taxon>
        <taxon>Spiralia</taxon>
        <taxon>Lophotrochozoa</taxon>
        <taxon>Mollusca</taxon>
        <taxon>Bivalvia</taxon>
        <taxon>Autobranchia</taxon>
        <taxon>Pteriomorphia</taxon>
        <taxon>Ostreida</taxon>
        <taxon>Ostreoidea</taxon>
        <taxon>Ostreidae</taxon>
        <taxon>Magallana</taxon>
    </lineage>
</organism>
<dbReference type="Gene3D" id="3.40.50.2300">
    <property type="match status" value="2"/>
</dbReference>
<evidence type="ECO:0000256" key="3">
    <source>
        <dbReference type="ARBA" id="ARBA00022729"/>
    </source>
</evidence>
<evidence type="ECO:0000256" key="2">
    <source>
        <dbReference type="ARBA" id="ARBA00022692"/>
    </source>
</evidence>
<dbReference type="EnsemblMetazoa" id="G9096.6">
    <property type="protein sequence ID" value="G9096.6:cds"/>
    <property type="gene ID" value="G9096"/>
</dbReference>
<evidence type="ECO:0000256" key="6">
    <source>
        <dbReference type="ARBA" id="ARBA00023170"/>
    </source>
</evidence>
<dbReference type="InterPro" id="IPR052612">
    <property type="entry name" value="ANP_Clearance_Receptor"/>
</dbReference>
<name>A0A8W8P1R6_MAGGI</name>
<dbReference type="SUPFAM" id="SSF53822">
    <property type="entry name" value="Periplasmic binding protein-like I"/>
    <property type="match status" value="1"/>
</dbReference>
<dbReference type="Pfam" id="PF01094">
    <property type="entry name" value="ANF_receptor"/>
    <property type="match status" value="1"/>
</dbReference>